<dbReference type="InterPro" id="IPR051532">
    <property type="entry name" value="Ester_Hydrolysis_Enzymes"/>
</dbReference>
<dbReference type="Pfam" id="PF13472">
    <property type="entry name" value="Lipase_GDSL_2"/>
    <property type="match status" value="1"/>
</dbReference>
<evidence type="ECO:0000313" key="4">
    <source>
        <dbReference type="Proteomes" id="UP000720508"/>
    </source>
</evidence>
<keyword evidence="4" id="KW-1185">Reference proteome</keyword>
<dbReference type="InterPro" id="IPR013830">
    <property type="entry name" value="SGNH_hydro"/>
</dbReference>
<organism evidence="3 4">
    <name type="scientific">Streptomyces niphimycinicus</name>
    <dbReference type="NCBI Taxonomy" id="2842201"/>
    <lineage>
        <taxon>Bacteria</taxon>
        <taxon>Bacillati</taxon>
        <taxon>Actinomycetota</taxon>
        <taxon>Actinomycetes</taxon>
        <taxon>Kitasatosporales</taxon>
        <taxon>Streptomycetaceae</taxon>
        <taxon>Streptomyces</taxon>
    </lineage>
</organism>
<feature type="chain" id="PRO_5047291201" evidence="1">
    <location>
        <begin position="31"/>
        <end position="256"/>
    </location>
</feature>
<feature type="domain" description="SGNH hydrolase-type esterase" evidence="2">
    <location>
        <begin position="45"/>
        <end position="218"/>
    </location>
</feature>
<keyword evidence="3" id="KW-0378">Hydrolase</keyword>
<dbReference type="CDD" id="cd01833">
    <property type="entry name" value="XynB_like"/>
    <property type="match status" value="1"/>
</dbReference>
<sequence>MNATMSRRAALLGGAFVAADLVLRSTPALADTPGESNGGVRIMPLGDSITDGFTPYPGGYRVGLWQRLAAGGYTVDFVGSQSNGPTELGDHNHEGHSGWRIDQLDANINTWLQQSDPRTVLLLIGTNDLNQNYDITKAPARLSRLIDHIRAAKPRCELFVATIPPQSNATLESRVRAYNAAITQIVASKGPHAHLVKIYDAMTTADLADGIHPTRAGYGKMAAVWYEALRAVPGSLVPLQSSSARGGHRRLRSRAA</sequence>
<evidence type="ECO:0000256" key="1">
    <source>
        <dbReference type="SAM" id="SignalP"/>
    </source>
</evidence>
<name>A0ABS6C789_9ACTN</name>
<dbReference type="InterPro" id="IPR006311">
    <property type="entry name" value="TAT_signal"/>
</dbReference>
<dbReference type="Proteomes" id="UP000720508">
    <property type="component" value="Unassembled WGS sequence"/>
</dbReference>
<dbReference type="PANTHER" id="PTHR30383">
    <property type="entry name" value="THIOESTERASE 1/PROTEASE 1/LYSOPHOSPHOLIPASE L1"/>
    <property type="match status" value="1"/>
</dbReference>
<dbReference type="EMBL" id="JAHLEM010000011">
    <property type="protein sequence ID" value="MBU3862761.1"/>
    <property type="molecule type" value="Genomic_DNA"/>
</dbReference>
<feature type="signal peptide" evidence="1">
    <location>
        <begin position="1"/>
        <end position="30"/>
    </location>
</feature>
<keyword evidence="1" id="KW-0732">Signal</keyword>
<gene>
    <name evidence="3" type="ORF">KN815_01090</name>
</gene>
<dbReference type="PANTHER" id="PTHR30383:SF5">
    <property type="entry name" value="SGNH HYDROLASE-TYPE ESTERASE DOMAIN-CONTAINING PROTEIN"/>
    <property type="match status" value="1"/>
</dbReference>
<accession>A0ABS6C789</accession>
<dbReference type="GO" id="GO:0016787">
    <property type="term" value="F:hydrolase activity"/>
    <property type="evidence" value="ECO:0007669"/>
    <property type="project" value="UniProtKB-KW"/>
</dbReference>
<dbReference type="RefSeq" id="WP_216339257.1">
    <property type="nucleotide sequence ID" value="NZ_JAHLEM010000011.1"/>
</dbReference>
<reference evidence="3 4" key="1">
    <citation type="submission" date="2021-06" db="EMBL/GenBank/DDBJ databases">
        <authorList>
            <person name="Pan X."/>
        </authorList>
    </citation>
    <scope>NUCLEOTIDE SEQUENCE [LARGE SCALE GENOMIC DNA]</scope>
    <source>
        <strain evidence="3 4">4503</strain>
    </source>
</reference>
<proteinExistence type="predicted"/>
<evidence type="ECO:0000313" key="3">
    <source>
        <dbReference type="EMBL" id="MBU3862761.1"/>
    </source>
</evidence>
<comment type="caution">
    <text evidence="3">The sequence shown here is derived from an EMBL/GenBank/DDBJ whole genome shotgun (WGS) entry which is preliminary data.</text>
</comment>
<evidence type="ECO:0000259" key="2">
    <source>
        <dbReference type="Pfam" id="PF13472"/>
    </source>
</evidence>
<protein>
    <submittedName>
        <fullName evidence="3">SGNH/GDSL hydrolase family protein</fullName>
    </submittedName>
</protein>
<dbReference type="PROSITE" id="PS51318">
    <property type="entry name" value="TAT"/>
    <property type="match status" value="1"/>
</dbReference>